<protein>
    <recommendedName>
        <fullName evidence="6">Transport permease protein</fullName>
    </recommendedName>
</protein>
<keyword evidence="4 6" id="KW-0472">Membrane</keyword>
<proteinExistence type="inferred from homology"/>
<evidence type="ECO:0000313" key="9">
    <source>
        <dbReference type="EMBL" id="MCQ8769807.1"/>
    </source>
</evidence>
<evidence type="ECO:0000256" key="3">
    <source>
        <dbReference type="ARBA" id="ARBA00022989"/>
    </source>
</evidence>
<feature type="transmembrane region" description="Helical" evidence="6">
    <location>
        <begin position="89"/>
        <end position="113"/>
    </location>
</feature>
<feature type="transmembrane region" description="Helical" evidence="6">
    <location>
        <begin position="260"/>
        <end position="278"/>
    </location>
</feature>
<dbReference type="GO" id="GO:0043190">
    <property type="term" value="C:ATP-binding cassette (ABC) transporter complex"/>
    <property type="evidence" value="ECO:0007669"/>
    <property type="project" value="InterPro"/>
</dbReference>
<evidence type="ECO:0000256" key="2">
    <source>
        <dbReference type="ARBA" id="ARBA00022692"/>
    </source>
</evidence>
<evidence type="ECO:0000256" key="1">
    <source>
        <dbReference type="ARBA" id="ARBA00004141"/>
    </source>
</evidence>
<organism evidence="9 10">
    <name type="scientific">Streptomyces telluris</name>
    <dbReference type="NCBI Taxonomy" id="2720021"/>
    <lineage>
        <taxon>Bacteria</taxon>
        <taxon>Bacillati</taxon>
        <taxon>Actinomycetota</taxon>
        <taxon>Actinomycetes</taxon>
        <taxon>Kitasatosporales</taxon>
        <taxon>Streptomycetaceae</taxon>
        <taxon>Streptomyces</taxon>
    </lineage>
</organism>
<reference evidence="9" key="1">
    <citation type="submission" date="2022-06" db="EMBL/GenBank/DDBJ databases">
        <title>WGS of actinobacteria.</title>
        <authorList>
            <person name="Thawai C."/>
        </authorList>
    </citation>
    <scope>NUCLEOTIDE SEQUENCE</scope>
    <source>
        <strain evidence="9">AA8</strain>
    </source>
</reference>
<dbReference type="AlphaFoldDB" id="A0A9X2LF81"/>
<feature type="transmembrane region" description="Helical" evidence="6">
    <location>
        <begin position="208"/>
        <end position="232"/>
    </location>
</feature>
<feature type="transmembrane region" description="Helical" evidence="6">
    <location>
        <begin position="56"/>
        <end position="77"/>
    </location>
</feature>
<comment type="similarity">
    <text evidence="6">Belongs to the ABC-2 integral membrane protein family.</text>
</comment>
<evidence type="ECO:0000256" key="6">
    <source>
        <dbReference type="RuleBase" id="RU361157"/>
    </source>
</evidence>
<feature type="transmembrane region" description="Helical" evidence="6">
    <location>
        <begin position="174"/>
        <end position="196"/>
    </location>
</feature>
<dbReference type="EMBL" id="JANIID010000005">
    <property type="protein sequence ID" value="MCQ8769807.1"/>
    <property type="molecule type" value="Genomic_DNA"/>
</dbReference>
<comment type="caution">
    <text evidence="9">The sequence shown here is derived from an EMBL/GenBank/DDBJ whole genome shotgun (WGS) entry which is preliminary data.</text>
</comment>
<dbReference type="RefSeq" id="WP_240976280.1">
    <property type="nucleotide sequence ID" value="NZ_JAATER010000069.1"/>
</dbReference>
<feature type="region of interest" description="Disordered" evidence="7">
    <location>
        <begin position="1"/>
        <end position="28"/>
    </location>
</feature>
<dbReference type="Pfam" id="PF01061">
    <property type="entry name" value="ABC2_membrane"/>
    <property type="match status" value="1"/>
</dbReference>
<dbReference type="Proteomes" id="UP001142374">
    <property type="component" value="Unassembled WGS sequence"/>
</dbReference>
<evidence type="ECO:0000259" key="8">
    <source>
        <dbReference type="PROSITE" id="PS51012"/>
    </source>
</evidence>
<dbReference type="InterPro" id="IPR013525">
    <property type="entry name" value="ABC2_TM"/>
</dbReference>
<dbReference type="InterPro" id="IPR000412">
    <property type="entry name" value="ABC_2_transport"/>
</dbReference>
<dbReference type="GO" id="GO:0046677">
    <property type="term" value="P:response to antibiotic"/>
    <property type="evidence" value="ECO:0007669"/>
    <property type="project" value="UniProtKB-KW"/>
</dbReference>
<dbReference type="PANTHER" id="PTHR43229:SF3">
    <property type="entry name" value="ABC-TYPE MULTIDRUG TRANSPORT SYSTEM, PERMEASE COMPONENT"/>
    <property type="match status" value="1"/>
</dbReference>
<dbReference type="InterPro" id="IPR047817">
    <property type="entry name" value="ABC2_TM_bact-type"/>
</dbReference>
<evidence type="ECO:0000256" key="5">
    <source>
        <dbReference type="ARBA" id="ARBA00023251"/>
    </source>
</evidence>
<dbReference type="InterPro" id="IPR051784">
    <property type="entry name" value="Nod_factor_ABC_transporter"/>
</dbReference>
<dbReference type="PANTHER" id="PTHR43229">
    <property type="entry name" value="NODULATION PROTEIN J"/>
    <property type="match status" value="1"/>
</dbReference>
<keyword evidence="2 6" id="KW-0812">Transmembrane</keyword>
<feature type="transmembrane region" description="Helical" evidence="6">
    <location>
        <begin position="134"/>
        <end position="154"/>
    </location>
</feature>
<dbReference type="GO" id="GO:0140359">
    <property type="term" value="F:ABC-type transporter activity"/>
    <property type="evidence" value="ECO:0007669"/>
    <property type="project" value="InterPro"/>
</dbReference>
<name>A0A9X2LF81_9ACTN</name>
<keyword evidence="5" id="KW-0046">Antibiotic resistance</keyword>
<keyword evidence="3 6" id="KW-1133">Transmembrane helix</keyword>
<dbReference type="PIRSF" id="PIRSF006648">
    <property type="entry name" value="DrrB"/>
    <property type="match status" value="1"/>
</dbReference>
<sequence length="285" mass="30905">MSIAAPRAASRQGRRPPRRRRGQTGDAVLRPTPWPALLWHQIRYEQLTFWRNPQSAFFTFVFPVVVIAIFGGLFGGIGKSEFYYGRSALQYYVSTIAAVSVLGSCYSQLAIVLATRRRNGILKRVRATPLPASAYFVGLLAHCVVVSVVDVLLITMAGRLYGVSLPASSQLPTLALTLVLGAAAFCALGVAVASLIRNAEAAPSVVQFVLFPLVFISGTYMPIHSGLLNGIADALPVKPFNDALLRAFTTDHTGLPWRDLGVLLLWGAAGAVVAVRRFRWDPRAE</sequence>
<evidence type="ECO:0000313" key="10">
    <source>
        <dbReference type="Proteomes" id="UP001142374"/>
    </source>
</evidence>
<keyword evidence="6" id="KW-1003">Cell membrane</keyword>
<feature type="domain" description="ABC transmembrane type-2" evidence="8">
    <location>
        <begin position="54"/>
        <end position="281"/>
    </location>
</feature>
<keyword evidence="10" id="KW-1185">Reference proteome</keyword>
<feature type="compositionally biased region" description="Low complexity" evidence="7">
    <location>
        <begin position="1"/>
        <end position="11"/>
    </location>
</feature>
<keyword evidence="6" id="KW-0813">Transport</keyword>
<dbReference type="PROSITE" id="PS51012">
    <property type="entry name" value="ABC_TM2"/>
    <property type="match status" value="1"/>
</dbReference>
<feature type="compositionally biased region" description="Basic residues" evidence="7">
    <location>
        <begin position="12"/>
        <end position="22"/>
    </location>
</feature>
<evidence type="ECO:0000256" key="7">
    <source>
        <dbReference type="SAM" id="MobiDB-lite"/>
    </source>
</evidence>
<accession>A0A9X2LF81</accession>
<gene>
    <name evidence="9" type="ORF">NQU55_08430</name>
</gene>
<evidence type="ECO:0000256" key="4">
    <source>
        <dbReference type="ARBA" id="ARBA00023136"/>
    </source>
</evidence>
<comment type="subcellular location">
    <subcellularLocation>
        <location evidence="6">Cell membrane</location>
        <topology evidence="6">Multi-pass membrane protein</topology>
    </subcellularLocation>
    <subcellularLocation>
        <location evidence="1">Membrane</location>
        <topology evidence="1">Multi-pass membrane protein</topology>
    </subcellularLocation>
</comment>